<gene>
    <name evidence="1" type="ORF">RFULGI_LOCUS6994</name>
</gene>
<reference evidence="1" key="1">
    <citation type="submission" date="2021-06" db="EMBL/GenBank/DDBJ databases">
        <authorList>
            <person name="Kallberg Y."/>
            <person name="Tangrot J."/>
            <person name="Rosling A."/>
        </authorList>
    </citation>
    <scope>NUCLEOTIDE SEQUENCE</scope>
    <source>
        <strain evidence="1">IN212</strain>
    </source>
</reference>
<protein>
    <submittedName>
        <fullName evidence="1">8273_t:CDS:1</fullName>
    </submittedName>
</protein>
<keyword evidence="2" id="KW-1185">Reference proteome</keyword>
<dbReference type="EMBL" id="CAJVPZ010009666">
    <property type="protein sequence ID" value="CAG8611479.1"/>
    <property type="molecule type" value="Genomic_DNA"/>
</dbReference>
<dbReference type="Proteomes" id="UP000789396">
    <property type="component" value="Unassembled WGS sequence"/>
</dbReference>
<organism evidence="1 2">
    <name type="scientific">Racocetra fulgida</name>
    <dbReference type="NCBI Taxonomy" id="60492"/>
    <lineage>
        <taxon>Eukaryota</taxon>
        <taxon>Fungi</taxon>
        <taxon>Fungi incertae sedis</taxon>
        <taxon>Mucoromycota</taxon>
        <taxon>Glomeromycotina</taxon>
        <taxon>Glomeromycetes</taxon>
        <taxon>Diversisporales</taxon>
        <taxon>Gigasporaceae</taxon>
        <taxon>Racocetra</taxon>
    </lineage>
</organism>
<dbReference type="AlphaFoldDB" id="A0A9N9CTR0"/>
<evidence type="ECO:0000313" key="2">
    <source>
        <dbReference type="Proteomes" id="UP000789396"/>
    </source>
</evidence>
<name>A0A9N9CTR0_9GLOM</name>
<proteinExistence type="predicted"/>
<sequence length="65" mass="7522">EKFLPFVLQGLETKQLKKLTNKKMITEIKSASIASRHRGETLNPLRPKRTYSSRVLRVSLMHVES</sequence>
<comment type="caution">
    <text evidence="1">The sequence shown here is derived from an EMBL/GenBank/DDBJ whole genome shotgun (WGS) entry which is preliminary data.</text>
</comment>
<evidence type="ECO:0000313" key="1">
    <source>
        <dbReference type="EMBL" id="CAG8611479.1"/>
    </source>
</evidence>
<accession>A0A9N9CTR0</accession>
<feature type="non-terminal residue" evidence="1">
    <location>
        <position position="1"/>
    </location>
</feature>